<keyword evidence="2" id="KW-1185">Reference proteome</keyword>
<protein>
    <submittedName>
        <fullName evidence="1">Uncharacterized protein</fullName>
    </submittedName>
</protein>
<accession>A0ACC2RKN4</accession>
<dbReference type="Proteomes" id="UP001165960">
    <property type="component" value="Unassembled WGS sequence"/>
</dbReference>
<name>A0ACC2RKN4_9FUNG</name>
<evidence type="ECO:0000313" key="2">
    <source>
        <dbReference type="Proteomes" id="UP001165960"/>
    </source>
</evidence>
<evidence type="ECO:0000313" key="1">
    <source>
        <dbReference type="EMBL" id="KAJ9050545.1"/>
    </source>
</evidence>
<organism evidence="1 2">
    <name type="scientific">Entomophthora muscae</name>
    <dbReference type="NCBI Taxonomy" id="34485"/>
    <lineage>
        <taxon>Eukaryota</taxon>
        <taxon>Fungi</taxon>
        <taxon>Fungi incertae sedis</taxon>
        <taxon>Zoopagomycota</taxon>
        <taxon>Entomophthoromycotina</taxon>
        <taxon>Entomophthoromycetes</taxon>
        <taxon>Entomophthorales</taxon>
        <taxon>Entomophthoraceae</taxon>
        <taxon>Entomophthora</taxon>
    </lineage>
</organism>
<gene>
    <name evidence="1" type="ORF">DSO57_1039783</name>
</gene>
<sequence>MSIAVYTSLYYMLTYFAGSFGRYKIHAKVFCLLMTIYPIVTALTGFQFCNLLPYLLQVVPTVSGYCIWQHKPPFLGFRGCRTIKIFFVRPQSGFQMPPGLALARAEFPTWH</sequence>
<comment type="caution">
    <text evidence="1">The sequence shown here is derived from an EMBL/GenBank/DDBJ whole genome shotgun (WGS) entry which is preliminary data.</text>
</comment>
<dbReference type="EMBL" id="QTSX02007150">
    <property type="protein sequence ID" value="KAJ9050545.1"/>
    <property type="molecule type" value="Genomic_DNA"/>
</dbReference>
<reference evidence="1" key="1">
    <citation type="submission" date="2022-04" db="EMBL/GenBank/DDBJ databases">
        <title>Genome of the entomopathogenic fungus Entomophthora muscae.</title>
        <authorList>
            <person name="Elya C."/>
            <person name="Lovett B.R."/>
            <person name="Lee E."/>
            <person name="Macias A.M."/>
            <person name="Hajek A.E."/>
            <person name="De Bivort B.L."/>
            <person name="Kasson M.T."/>
            <person name="De Fine Licht H.H."/>
            <person name="Stajich J.E."/>
        </authorList>
    </citation>
    <scope>NUCLEOTIDE SEQUENCE</scope>
    <source>
        <strain evidence="1">Berkeley</strain>
    </source>
</reference>
<proteinExistence type="predicted"/>